<dbReference type="Proteomes" id="UP000660454">
    <property type="component" value="Unassembled WGS sequence"/>
</dbReference>
<gene>
    <name evidence="1" type="ORF">Msi02_80090</name>
</gene>
<dbReference type="RefSeq" id="WP_204052909.1">
    <property type="nucleotide sequence ID" value="NZ_BOOF01000068.1"/>
</dbReference>
<name>A0ABQ4H0K1_9ACTN</name>
<proteinExistence type="predicted"/>
<reference evidence="1 2" key="1">
    <citation type="submission" date="2021-01" db="EMBL/GenBank/DDBJ databases">
        <title>Whole genome shotgun sequence of Microbispora siamensis NBRC 104113.</title>
        <authorList>
            <person name="Komaki H."/>
            <person name="Tamura T."/>
        </authorList>
    </citation>
    <scope>NUCLEOTIDE SEQUENCE [LARGE SCALE GENOMIC DNA]</scope>
    <source>
        <strain evidence="1 2">NBRC 104113</strain>
    </source>
</reference>
<organism evidence="1 2">
    <name type="scientific">Microbispora siamensis</name>
    <dbReference type="NCBI Taxonomy" id="564413"/>
    <lineage>
        <taxon>Bacteria</taxon>
        <taxon>Bacillati</taxon>
        <taxon>Actinomycetota</taxon>
        <taxon>Actinomycetes</taxon>
        <taxon>Streptosporangiales</taxon>
        <taxon>Streptosporangiaceae</taxon>
        <taxon>Microbispora</taxon>
    </lineage>
</organism>
<accession>A0ABQ4H0K1</accession>
<comment type="caution">
    <text evidence="1">The sequence shown here is derived from an EMBL/GenBank/DDBJ whole genome shotgun (WGS) entry which is preliminary data.</text>
</comment>
<evidence type="ECO:0000313" key="1">
    <source>
        <dbReference type="EMBL" id="GIH67192.1"/>
    </source>
</evidence>
<sequence>MALRSYIEEELAGHAMAELTRRQASSALWRPKGWLYEGTVRAELYRLIANHKDFQESTYTLLAEQSYGKTYPESNRADLMLFTLHDEDKPDADRFIIFEVKSEFDKFKIDQDVAKLLTAADEFQDKMICGYMFYCVPPANKSWEKDLKQYVASNGDPQKIKIMQMLIEH</sequence>
<evidence type="ECO:0000313" key="2">
    <source>
        <dbReference type="Proteomes" id="UP000660454"/>
    </source>
</evidence>
<keyword evidence="2" id="KW-1185">Reference proteome</keyword>
<dbReference type="EMBL" id="BOOF01000068">
    <property type="protein sequence ID" value="GIH67192.1"/>
    <property type="molecule type" value="Genomic_DNA"/>
</dbReference>
<protein>
    <submittedName>
        <fullName evidence="1">Uncharacterized protein</fullName>
    </submittedName>
</protein>